<gene>
    <name evidence="1" type="ORF">IZO911_LOCUS35116</name>
    <name evidence="2" type="ORF">KXQ929_LOCUS42313</name>
</gene>
<organism evidence="2 3">
    <name type="scientific">Adineta steineri</name>
    <dbReference type="NCBI Taxonomy" id="433720"/>
    <lineage>
        <taxon>Eukaryota</taxon>
        <taxon>Metazoa</taxon>
        <taxon>Spiralia</taxon>
        <taxon>Gnathifera</taxon>
        <taxon>Rotifera</taxon>
        <taxon>Eurotatoria</taxon>
        <taxon>Bdelloidea</taxon>
        <taxon>Adinetida</taxon>
        <taxon>Adinetidae</taxon>
        <taxon>Adineta</taxon>
    </lineage>
</organism>
<evidence type="ECO:0000313" key="3">
    <source>
        <dbReference type="Proteomes" id="UP000663868"/>
    </source>
</evidence>
<dbReference type="Proteomes" id="UP000663868">
    <property type="component" value="Unassembled WGS sequence"/>
</dbReference>
<evidence type="ECO:0000313" key="2">
    <source>
        <dbReference type="EMBL" id="CAF4241747.1"/>
    </source>
</evidence>
<reference evidence="2" key="1">
    <citation type="submission" date="2021-02" db="EMBL/GenBank/DDBJ databases">
        <authorList>
            <person name="Nowell W R."/>
        </authorList>
    </citation>
    <scope>NUCLEOTIDE SEQUENCE</scope>
</reference>
<comment type="caution">
    <text evidence="2">The sequence shown here is derived from an EMBL/GenBank/DDBJ whole genome shotgun (WGS) entry which is preliminary data.</text>
</comment>
<dbReference type="EMBL" id="CAJOBB010010242">
    <property type="protein sequence ID" value="CAF4241747.1"/>
    <property type="molecule type" value="Genomic_DNA"/>
</dbReference>
<dbReference type="Proteomes" id="UP000663860">
    <property type="component" value="Unassembled WGS sequence"/>
</dbReference>
<evidence type="ECO:0000313" key="1">
    <source>
        <dbReference type="EMBL" id="CAF1320470.1"/>
    </source>
</evidence>
<sequence length="186" mass="20596">MTSKMYAIQAPAFDAAVTYQPPTTNSTPDHPPVHTVNLEAACEAKKKIVHNLPTKCEHCHTPFNAPNCVVELVKTGDVMAYCRGQGGCGRSQVLFVGVKTSVPRYRKVCVFKHNISCYEPNEAISLPSNIHALHGITPHETICDTCSQRYDAHPTGYDHNGWLEDGFDQLELPADWPVFRDGKFVS</sequence>
<accession>A0A820E6F7</accession>
<dbReference type="AlphaFoldDB" id="A0A820E6F7"/>
<proteinExistence type="predicted"/>
<dbReference type="EMBL" id="CAJNOE010000729">
    <property type="protein sequence ID" value="CAF1320470.1"/>
    <property type="molecule type" value="Genomic_DNA"/>
</dbReference>
<name>A0A820E6F7_9BILA</name>
<protein>
    <submittedName>
        <fullName evidence="2">Uncharacterized protein</fullName>
    </submittedName>
</protein>